<dbReference type="EMBL" id="UHFN01000007">
    <property type="protein sequence ID" value="SUN63284.1"/>
    <property type="molecule type" value="Genomic_DNA"/>
</dbReference>
<protein>
    <submittedName>
        <fullName evidence="2">Putative serine/threonine protein kinase with FHA domain protein</fullName>
    </submittedName>
</protein>
<feature type="transmembrane region" description="Helical" evidence="1">
    <location>
        <begin position="248"/>
        <end position="268"/>
    </location>
</feature>
<dbReference type="RefSeq" id="WP_115270862.1">
    <property type="nucleotide sequence ID" value="NZ_JBNPNB010000132.1"/>
</dbReference>
<dbReference type="GeneID" id="78357598"/>
<feature type="transmembrane region" description="Helical" evidence="1">
    <location>
        <begin position="16"/>
        <end position="36"/>
    </location>
</feature>
<keyword evidence="2" id="KW-0808">Transferase</keyword>
<feature type="transmembrane region" description="Helical" evidence="1">
    <location>
        <begin position="135"/>
        <end position="160"/>
    </location>
</feature>
<reference evidence="2 3" key="1">
    <citation type="submission" date="2018-06" db="EMBL/GenBank/DDBJ databases">
        <authorList>
            <consortium name="Pathogen Informatics"/>
            <person name="Doyle S."/>
        </authorList>
    </citation>
    <scope>NUCLEOTIDE SEQUENCE [LARGE SCALE GENOMIC DNA]</scope>
    <source>
        <strain evidence="2 3">NCTC12224</strain>
    </source>
</reference>
<evidence type="ECO:0000313" key="2">
    <source>
        <dbReference type="EMBL" id="SUN63284.1"/>
    </source>
</evidence>
<feature type="transmembrane region" description="Helical" evidence="1">
    <location>
        <begin position="48"/>
        <end position="69"/>
    </location>
</feature>
<dbReference type="OrthoDB" id="2233990at2"/>
<keyword evidence="1" id="KW-1133">Transmembrane helix</keyword>
<evidence type="ECO:0000256" key="1">
    <source>
        <dbReference type="SAM" id="Phobius"/>
    </source>
</evidence>
<dbReference type="Proteomes" id="UP000254924">
    <property type="component" value="Unassembled WGS sequence"/>
</dbReference>
<keyword evidence="1" id="KW-0472">Membrane</keyword>
<dbReference type="GO" id="GO:0004674">
    <property type="term" value="F:protein serine/threonine kinase activity"/>
    <property type="evidence" value="ECO:0007669"/>
    <property type="project" value="UniProtKB-KW"/>
</dbReference>
<feature type="transmembrane region" description="Helical" evidence="1">
    <location>
        <begin position="166"/>
        <end position="187"/>
    </location>
</feature>
<name>A0A380KFA5_9STRE</name>
<sequence length="271" mass="30754">MQASIRLKWYQYKRHYFDFLKVLFGIVGFEALILYIQKKGFLENFETTRMTLFLLLFSTSLLILVQTSISISRERSILERDFFSGLSRLSFSIASLLFESINAVIEALVFVLAYLTLAFYFAFDLPEKGSYFQSFLLEVFITVVLVYLSSHFIALLVSVLTGNSEISSVILAVIIGIVQFSLAGTILQLPKAISKFSALTFLSYGHKVFGMSNDLYHLPSVMAKFHIPIEKGQLNQFKASHAAILGDWSMLAIHAVAYALIFMLLLIYRKK</sequence>
<keyword evidence="2" id="KW-0723">Serine/threonine-protein kinase</keyword>
<organism evidence="2 3">
    <name type="scientific">Streptococcus hyointestinalis</name>
    <dbReference type="NCBI Taxonomy" id="1337"/>
    <lineage>
        <taxon>Bacteria</taxon>
        <taxon>Bacillati</taxon>
        <taxon>Bacillota</taxon>
        <taxon>Bacilli</taxon>
        <taxon>Lactobacillales</taxon>
        <taxon>Streptococcaceae</taxon>
        <taxon>Streptococcus</taxon>
    </lineage>
</organism>
<feature type="transmembrane region" description="Helical" evidence="1">
    <location>
        <begin position="104"/>
        <end position="123"/>
    </location>
</feature>
<keyword evidence="1" id="KW-0812">Transmembrane</keyword>
<accession>A0A380KFA5</accession>
<dbReference type="AlphaFoldDB" id="A0A380KFA5"/>
<proteinExistence type="predicted"/>
<keyword evidence="3" id="KW-1185">Reference proteome</keyword>
<gene>
    <name evidence="2" type="ORF">NCTC12224_02360</name>
</gene>
<evidence type="ECO:0000313" key="3">
    <source>
        <dbReference type="Proteomes" id="UP000254924"/>
    </source>
</evidence>
<keyword evidence="2" id="KW-0418">Kinase</keyword>